<feature type="region of interest" description="Disordered" evidence="1">
    <location>
        <begin position="1"/>
        <end position="30"/>
    </location>
</feature>
<sequence>MEHTERSDRTNPTTYEATRDARWAEDFPEGSERRALDERMVSADGRILDEEATTIEDALCLRFGASPEAAALRVKDPKGLCARAVLRILRLEQDVVLTRLVPEDLVAALLDGVPAMESVLPSDLAPMFVSTLRAFFAFADRELGLPHAKECVEVLDKGMALALTHVLRSSEEFDAWEEDDDEGPLFDPVALLYAIRERARREAAPRLPTAPSRVERNKKKARRRAQKVGRRRNR</sequence>
<reference evidence="2 3" key="1">
    <citation type="submission" date="2019-04" db="EMBL/GenBank/DDBJ databases">
        <authorList>
            <person name="Li Y."/>
            <person name="Wang J."/>
        </authorList>
    </citation>
    <scope>NUCLEOTIDE SEQUENCE [LARGE SCALE GENOMIC DNA]</scope>
    <source>
        <strain evidence="2 3">DSM 14668</strain>
    </source>
</reference>
<dbReference type="Proteomes" id="UP000309215">
    <property type="component" value="Unassembled WGS sequence"/>
</dbReference>
<gene>
    <name evidence="2" type="ORF">E8A74_38450</name>
</gene>
<evidence type="ECO:0000313" key="3">
    <source>
        <dbReference type="Proteomes" id="UP000309215"/>
    </source>
</evidence>
<feature type="compositionally biased region" description="Basic residues" evidence="1">
    <location>
        <begin position="216"/>
        <end position="234"/>
    </location>
</feature>
<accession>A0A4U1IXP7</accession>
<feature type="compositionally biased region" description="Basic and acidic residues" evidence="1">
    <location>
        <begin position="17"/>
        <end position="30"/>
    </location>
</feature>
<feature type="region of interest" description="Disordered" evidence="1">
    <location>
        <begin position="202"/>
        <end position="234"/>
    </location>
</feature>
<dbReference type="AlphaFoldDB" id="A0A4U1IXP7"/>
<keyword evidence="3" id="KW-1185">Reference proteome</keyword>
<dbReference type="EMBL" id="SSMQ01000058">
    <property type="protein sequence ID" value="TKC99301.1"/>
    <property type="molecule type" value="Genomic_DNA"/>
</dbReference>
<proteinExistence type="predicted"/>
<name>A0A4U1IXP7_9BACT</name>
<protein>
    <submittedName>
        <fullName evidence="2">Uncharacterized protein</fullName>
    </submittedName>
</protein>
<organism evidence="2 3">
    <name type="scientific">Polyangium fumosum</name>
    <dbReference type="NCBI Taxonomy" id="889272"/>
    <lineage>
        <taxon>Bacteria</taxon>
        <taxon>Pseudomonadati</taxon>
        <taxon>Myxococcota</taxon>
        <taxon>Polyangia</taxon>
        <taxon>Polyangiales</taxon>
        <taxon>Polyangiaceae</taxon>
        <taxon>Polyangium</taxon>
    </lineage>
</organism>
<evidence type="ECO:0000313" key="2">
    <source>
        <dbReference type="EMBL" id="TKC99301.1"/>
    </source>
</evidence>
<dbReference type="RefSeq" id="WP_136934090.1">
    <property type="nucleotide sequence ID" value="NZ_SSMQ01000058.1"/>
</dbReference>
<evidence type="ECO:0000256" key="1">
    <source>
        <dbReference type="SAM" id="MobiDB-lite"/>
    </source>
</evidence>
<comment type="caution">
    <text evidence="2">The sequence shown here is derived from an EMBL/GenBank/DDBJ whole genome shotgun (WGS) entry which is preliminary data.</text>
</comment>